<dbReference type="GO" id="GO:0008936">
    <property type="term" value="F:nicotinamidase activity"/>
    <property type="evidence" value="ECO:0007669"/>
    <property type="project" value="UniProtKB-EC"/>
</dbReference>
<evidence type="ECO:0000259" key="8">
    <source>
        <dbReference type="Pfam" id="PF00857"/>
    </source>
</evidence>
<keyword evidence="10" id="KW-1185">Reference proteome</keyword>
<dbReference type="InterPro" id="IPR000868">
    <property type="entry name" value="Isochorismatase-like_dom"/>
</dbReference>
<dbReference type="Pfam" id="PF00857">
    <property type="entry name" value="Isochorismatase"/>
    <property type="match status" value="1"/>
</dbReference>
<protein>
    <recommendedName>
        <fullName evidence="6">nicotinamidase</fullName>
        <ecNumber evidence="6">3.5.1.19</ecNumber>
    </recommendedName>
    <alternativeName>
        <fullName evidence="7">Nicotinamide deamidase</fullName>
    </alternativeName>
</protein>
<evidence type="ECO:0000313" key="9">
    <source>
        <dbReference type="EMBL" id="CAH2031383.1"/>
    </source>
</evidence>
<dbReference type="Proteomes" id="UP001295463">
    <property type="component" value="Chromosome"/>
</dbReference>
<evidence type="ECO:0000256" key="4">
    <source>
        <dbReference type="ARBA" id="ARBA00022801"/>
    </source>
</evidence>
<dbReference type="PANTHER" id="PTHR11080:SF2">
    <property type="entry name" value="LD05707P"/>
    <property type="match status" value="1"/>
</dbReference>
<evidence type="ECO:0000256" key="7">
    <source>
        <dbReference type="ARBA" id="ARBA00043224"/>
    </source>
</evidence>
<dbReference type="EC" id="3.5.1.19" evidence="6"/>
<dbReference type="Gene3D" id="3.40.50.850">
    <property type="entry name" value="Isochorismatase-like"/>
    <property type="match status" value="1"/>
</dbReference>
<evidence type="ECO:0000256" key="1">
    <source>
        <dbReference type="ARBA" id="ARBA00006336"/>
    </source>
</evidence>
<sequence length="207" mass="22017">MELNAVLLLVDLQNDFCPGGALQIPEGDRVIGPVNRLLRWAVTSGLPVLATRDWHPSMTGHFTKFGGIWPVHCVQGTPGAAFHPGLLLPEGAVVLSKGTDPERDGYSAFEAATADGRVLRELLDGIGAHRLYIAGLATDYCVRTTVLEALREGFSVTVLTDAVAGVDRTPGASARALAEVERGGARLMTVDDLLREERGHEEIAPSG</sequence>
<keyword evidence="2" id="KW-0662">Pyridine nucleotide biosynthesis</keyword>
<gene>
    <name evidence="9" type="primary">pncA</name>
    <name evidence="9" type="ORF">GEAMG1_1553</name>
</gene>
<organism evidence="9 10">
    <name type="scientific">Trichlorobacter ammonificans</name>
    <dbReference type="NCBI Taxonomy" id="2916410"/>
    <lineage>
        <taxon>Bacteria</taxon>
        <taxon>Pseudomonadati</taxon>
        <taxon>Thermodesulfobacteriota</taxon>
        <taxon>Desulfuromonadia</taxon>
        <taxon>Geobacterales</taxon>
        <taxon>Geobacteraceae</taxon>
        <taxon>Trichlorobacter</taxon>
    </lineage>
</organism>
<accession>A0ABM9D841</accession>
<name>A0ABM9D841_9BACT</name>
<evidence type="ECO:0000256" key="6">
    <source>
        <dbReference type="ARBA" id="ARBA00039017"/>
    </source>
</evidence>
<comment type="pathway">
    <text evidence="5">Cofactor biosynthesis; nicotinate biosynthesis; nicotinate from nicotinamide: step 1/1.</text>
</comment>
<dbReference type="CDD" id="cd01011">
    <property type="entry name" value="nicotinamidase"/>
    <property type="match status" value="1"/>
</dbReference>
<keyword evidence="3" id="KW-0479">Metal-binding</keyword>
<feature type="domain" description="Isochorismatase-like" evidence="8">
    <location>
        <begin position="6"/>
        <end position="192"/>
    </location>
</feature>
<comment type="similarity">
    <text evidence="1">Belongs to the isochorismatase family.</text>
</comment>
<reference evidence="9 10" key="1">
    <citation type="submission" date="2022-03" db="EMBL/GenBank/DDBJ databases">
        <authorList>
            <person name="Koch H."/>
        </authorList>
    </citation>
    <scope>NUCLEOTIDE SEQUENCE [LARGE SCALE GENOMIC DNA]</scope>
    <source>
        <strain evidence="9 10">G1</strain>
    </source>
</reference>
<evidence type="ECO:0000256" key="5">
    <source>
        <dbReference type="ARBA" id="ARBA00037900"/>
    </source>
</evidence>
<dbReference type="SUPFAM" id="SSF52499">
    <property type="entry name" value="Isochorismatase-like hydrolases"/>
    <property type="match status" value="1"/>
</dbReference>
<dbReference type="InterPro" id="IPR036380">
    <property type="entry name" value="Isochorismatase-like_sf"/>
</dbReference>
<keyword evidence="4 9" id="KW-0378">Hydrolase</keyword>
<dbReference type="PANTHER" id="PTHR11080">
    <property type="entry name" value="PYRAZINAMIDASE/NICOTINAMIDASE"/>
    <property type="match status" value="1"/>
</dbReference>
<proteinExistence type="inferred from homology"/>
<dbReference type="EMBL" id="OW150024">
    <property type="protein sequence ID" value="CAH2031383.1"/>
    <property type="molecule type" value="Genomic_DNA"/>
</dbReference>
<dbReference type="InterPro" id="IPR052347">
    <property type="entry name" value="Isochorismatase_Nicotinamidase"/>
</dbReference>
<evidence type="ECO:0000313" key="10">
    <source>
        <dbReference type="Proteomes" id="UP001295463"/>
    </source>
</evidence>
<evidence type="ECO:0000256" key="2">
    <source>
        <dbReference type="ARBA" id="ARBA00022642"/>
    </source>
</evidence>
<evidence type="ECO:0000256" key="3">
    <source>
        <dbReference type="ARBA" id="ARBA00022723"/>
    </source>
</evidence>
<dbReference type="RefSeq" id="WP_305732210.1">
    <property type="nucleotide sequence ID" value="NZ_OW150024.1"/>
</dbReference>